<feature type="region of interest" description="Disordered" evidence="1">
    <location>
        <begin position="1"/>
        <end position="36"/>
    </location>
</feature>
<sequence length="234" mass="23664">MSLSRFRRPRHPRDLTDTGDTFEGFGRGPGVWRRPDHLDEPDADAVLDPLDRLGAAGSSAVAVVAVAALVGGLVAGFGHSTGGGTAAAPAEPIAPHAVPAAAAAPAVPASAGAPPPAPDAPRGLGDVVVLDQARTPAAARALTAKLTAAGWRVTGTGAWHGRVPATTVYHPAGQEAAAKRLAAAFPEVRRIKPTFQGISQARLVVIVVDAPNAPLVRKVLGTETPRAPAGVPPR</sequence>
<evidence type="ECO:0000259" key="2">
    <source>
        <dbReference type="Pfam" id="PF13399"/>
    </source>
</evidence>
<evidence type="ECO:0000313" key="4">
    <source>
        <dbReference type="Proteomes" id="UP001551482"/>
    </source>
</evidence>
<dbReference type="EMBL" id="JBEZFP010000153">
    <property type="protein sequence ID" value="MEU8139080.1"/>
    <property type="molecule type" value="Genomic_DNA"/>
</dbReference>
<evidence type="ECO:0000256" key="1">
    <source>
        <dbReference type="SAM" id="MobiDB-lite"/>
    </source>
</evidence>
<dbReference type="InterPro" id="IPR027381">
    <property type="entry name" value="LytR/CpsA/Psr_C"/>
</dbReference>
<dbReference type="Pfam" id="PF13399">
    <property type="entry name" value="LytR_C"/>
    <property type="match status" value="1"/>
</dbReference>
<comment type="caution">
    <text evidence="3">The sequence shown here is derived from an EMBL/GenBank/DDBJ whole genome shotgun (WGS) entry which is preliminary data.</text>
</comment>
<feature type="compositionally biased region" description="Basic residues" evidence="1">
    <location>
        <begin position="1"/>
        <end position="11"/>
    </location>
</feature>
<keyword evidence="4" id="KW-1185">Reference proteome</keyword>
<accession>A0ABV3DTK4</accession>
<gene>
    <name evidence="3" type="ORF">AB0C36_36980</name>
</gene>
<dbReference type="RefSeq" id="WP_358362939.1">
    <property type="nucleotide sequence ID" value="NZ_JBEZFP010000153.1"/>
</dbReference>
<name>A0ABV3DTK4_9ACTN</name>
<feature type="domain" description="LytR/CpsA/Psr regulator C-terminal" evidence="2">
    <location>
        <begin position="127"/>
        <end position="208"/>
    </location>
</feature>
<proteinExistence type="predicted"/>
<evidence type="ECO:0000313" key="3">
    <source>
        <dbReference type="EMBL" id="MEU8139080.1"/>
    </source>
</evidence>
<organism evidence="3 4">
    <name type="scientific">Streptodolium elevatio</name>
    <dbReference type="NCBI Taxonomy" id="3157996"/>
    <lineage>
        <taxon>Bacteria</taxon>
        <taxon>Bacillati</taxon>
        <taxon>Actinomycetota</taxon>
        <taxon>Actinomycetes</taxon>
        <taxon>Kitasatosporales</taxon>
        <taxon>Streptomycetaceae</taxon>
        <taxon>Streptodolium</taxon>
    </lineage>
</organism>
<dbReference type="Gene3D" id="3.30.70.2390">
    <property type="match status" value="1"/>
</dbReference>
<protein>
    <submittedName>
        <fullName evidence="3">LytR C-terminal domain-containing protein</fullName>
    </submittedName>
</protein>
<dbReference type="Proteomes" id="UP001551482">
    <property type="component" value="Unassembled WGS sequence"/>
</dbReference>
<reference evidence="3 4" key="1">
    <citation type="submission" date="2024-06" db="EMBL/GenBank/DDBJ databases">
        <title>The Natural Products Discovery Center: Release of the First 8490 Sequenced Strains for Exploring Actinobacteria Biosynthetic Diversity.</title>
        <authorList>
            <person name="Kalkreuter E."/>
            <person name="Kautsar S.A."/>
            <person name="Yang D."/>
            <person name="Bader C.D."/>
            <person name="Teijaro C.N."/>
            <person name="Fluegel L."/>
            <person name="Davis C.M."/>
            <person name="Simpson J.R."/>
            <person name="Lauterbach L."/>
            <person name="Steele A.D."/>
            <person name="Gui C."/>
            <person name="Meng S."/>
            <person name="Li G."/>
            <person name="Viehrig K."/>
            <person name="Ye F."/>
            <person name="Su P."/>
            <person name="Kiefer A.F."/>
            <person name="Nichols A."/>
            <person name="Cepeda A.J."/>
            <person name="Yan W."/>
            <person name="Fan B."/>
            <person name="Jiang Y."/>
            <person name="Adhikari A."/>
            <person name="Zheng C.-J."/>
            <person name="Schuster L."/>
            <person name="Cowan T.M."/>
            <person name="Smanski M.J."/>
            <person name="Chevrette M.G."/>
            <person name="De Carvalho L.P.S."/>
            <person name="Shen B."/>
        </authorList>
    </citation>
    <scope>NUCLEOTIDE SEQUENCE [LARGE SCALE GENOMIC DNA]</scope>
    <source>
        <strain evidence="3 4">NPDC048946</strain>
    </source>
</reference>